<reference evidence="2 3" key="1">
    <citation type="journal article" date="2017" name="Genome Med.">
        <title>A novel Ruminococcus gnavus clade enriched in inflammatory bowel disease patients.</title>
        <authorList>
            <person name="Hall A.B."/>
            <person name="Yassour M."/>
            <person name="Sauk J."/>
            <person name="Garner A."/>
            <person name="Jiang X."/>
            <person name="Arthur T."/>
            <person name="Lagoudas G.K."/>
            <person name="Vatanen T."/>
            <person name="Fornelos N."/>
            <person name="Wilson R."/>
            <person name="Bertha M."/>
            <person name="Cohen M."/>
            <person name="Garber J."/>
            <person name="Khalili H."/>
            <person name="Gevers D."/>
            <person name="Ananthakrishnan A.N."/>
            <person name="Kugathasan S."/>
            <person name="Lander E.S."/>
            <person name="Blainey P."/>
            <person name="Vlamakis H."/>
            <person name="Xavier R.J."/>
            <person name="Huttenhower C."/>
        </authorList>
    </citation>
    <scope>NUCLEOTIDE SEQUENCE [LARGE SCALE GENOMIC DNA]</scope>
    <source>
        <strain evidence="2 3">RJX1124</strain>
    </source>
</reference>
<evidence type="ECO:0000313" key="3">
    <source>
        <dbReference type="Proteomes" id="UP000234891"/>
    </source>
</evidence>
<dbReference type="EMBL" id="NIHS01000017">
    <property type="protein sequence ID" value="PLT71943.1"/>
    <property type="molecule type" value="Genomic_DNA"/>
</dbReference>
<dbReference type="Gene3D" id="3.40.710.10">
    <property type="entry name" value="DD-peptidase/beta-lactamase superfamily"/>
    <property type="match status" value="1"/>
</dbReference>
<dbReference type="PANTHER" id="PTHR43283:SF3">
    <property type="entry name" value="BETA-LACTAMASE FAMILY PROTEIN (AFU_ORTHOLOGUE AFUA_5G07500)"/>
    <property type="match status" value="1"/>
</dbReference>
<name>A0A2N5P9W7_MEDGN</name>
<comment type="caution">
    <text evidence="2">The sequence shown here is derived from an EMBL/GenBank/DDBJ whole genome shotgun (WGS) entry which is preliminary data.</text>
</comment>
<dbReference type="AlphaFoldDB" id="A0A2N5P9W7"/>
<dbReference type="Pfam" id="PF00144">
    <property type="entry name" value="Beta-lactamase"/>
    <property type="match status" value="1"/>
</dbReference>
<sequence>MKIYEEEIGNILETEIRENRISGAQAACFLNGEKVVHKCAGYSCLETKRRTETDTIYRIYSMTKPVTAVAAMILKERGILDFEEPVSKYFPEYKYLRIWGKSGKQKVSLKIRNLLNMDSGIVYPGPKNVQKEMDKIFEDMKNEDGIGLRYTLREVIRRIAECPLAFFPGAGWQYGLSADILGGIIQEISQMSLGEFLKKEIFVPLEMEDTGFYVPIEKQERFAELYRRTESGLKVEKERYLGLTLCLEKPSFESGGAGLVSTLEDYSHFANMLAGGGLWNQTRILKRESIQQFTKNCLRENVRKMVGFPQMKGYGYGNLMRCLVNESEIPGKGKKGEFGWDGWAGPYFMVNLEQKFTILYFTQISNYQDWRIIWKIRNVLYDAIL</sequence>
<dbReference type="InterPro" id="IPR012338">
    <property type="entry name" value="Beta-lactam/transpept-like"/>
</dbReference>
<dbReference type="RefSeq" id="WP_101870911.1">
    <property type="nucleotide sequence ID" value="NZ_NIHS01000017.1"/>
</dbReference>
<accession>A0A2N5P9W7</accession>
<dbReference type="InterPro" id="IPR050789">
    <property type="entry name" value="Diverse_Enzym_Activities"/>
</dbReference>
<dbReference type="InterPro" id="IPR001466">
    <property type="entry name" value="Beta-lactam-related"/>
</dbReference>
<protein>
    <recommendedName>
        <fullName evidence="1">Beta-lactamase-related domain-containing protein</fullName>
    </recommendedName>
</protein>
<gene>
    <name evidence="2" type="ORF">CDL26_10505</name>
</gene>
<organism evidence="2 3">
    <name type="scientific">Mediterraneibacter gnavus</name>
    <name type="common">Ruminococcus gnavus</name>
    <dbReference type="NCBI Taxonomy" id="33038"/>
    <lineage>
        <taxon>Bacteria</taxon>
        <taxon>Bacillati</taxon>
        <taxon>Bacillota</taxon>
        <taxon>Clostridia</taxon>
        <taxon>Lachnospirales</taxon>
        <taxon>Lachnospiraceae</taxon>
        <taxon>Mediterraneibacter</taxon>
    </lineage>
</organism>
<proteinExistence type="predicted"/>
<evidence type="ECO:0000313" key="2">
    <source>
        <dbReference type="EMBL" id="PLT71943.1"/>
    </source>
</evidence>
<dbReference type="Proteomes" id="UP000234891">
    <property type="component" value="Unassembled WGS sequence"/>
</dbReference>
<dbReference type="PANTHER" id="PTHR43283">
    <property type="entry name" value="BETA-LACTAMASE-RELATED"/>
    <property type="match status" value="1"/>
</dbReference>
<evidence type="ECO:0000259" key="1">
    <source>
        <dbReference type="Pfam" id="PF00144"/>
    </source>
</evidence>
<dbReference type="SUPFAM" id="SSF56601">
    <property type="entry name" value="beta-lactamase/transpeptidase-like"/>
    <property type="match status" value="1"/>
</dbReference>
<feature type="domain" description="Beta-lactamase-related" evidence="1">
    <location>
        <begin position="15"/>
        <end position="366"/>
    </location>
</feature>